<evidence type="ECO:0000256" key="1">
    <source>
        <dbReference type="ARBA" id="ARBA00005968"/>
    </source>
</evidence>
<feature type="active site" evidence="2">
    <location>
        <position position="478"/>
    </location>
</feature>
<dbReference type="InterPro" id="IPR014756">
    <property type="entry name" value="Ig_E-set"/>
</dbReference>
<dbReference type="InterPro" id="IPR001102">
    <property type="entry name" value="Transglutaminase_N"/>
</dbReference>
<sequence>MSRRSSRLSHSSTTLGSPRSSASSPEPKRRRTTETTSTSQDVPIDSRDLAKAKMGEPEGLEGRTKLLSDEKFRALNKALVVDKKKPQAAQLKPEKVDFHIQENRSAHKTDYYEDETRLIMRRGQTFDATVTFNRQYKSDIDTIVLQFVTGSRPQESKGSISRAVIQDNHLDPAHWGMKISKVSGKTIRLTIMPSAKAMIGDYEVYVETKMLDTSGKKLICKYKDNEKLCILFNAWCKEDQVYMDDEMERKEYVLADSGLIWVGSAKRHRGIPWTFGQFEEVSLESALWLLDKVGLSTAARSNPTQIVRTISAMANYNDRDGGVLFGRWTEKYPKNCTPPTAWTGSVAILEKFWKKKYFVKYGQCWVFSGLVTTLLRALGLPTRSDKTAYNFQAFQCCFGDLLSTTCYAVVPSFIEEMINVLAFVPKQGQAASDYGWPQLHSGSAVEIILFVRNFHVWNESWFKRPDLPDGHDGWQAHDATPQETSEGVFRCGPASVNAVKKGEVYLPYDTGFIFAEVNGDRVYWQVDDADGSMIAYNKETHSIGKYISTKAPGSDERLNVTGDYKYREGSREEREAVEFANKFSTRKEYDIYRADEEDVRFRFEVVDDISMGDNFEVKVVAENTSDFFRTAKVNITSIMAFYTGITAKPLKQKKETLRLGGMSEETVVLKIAAKDYLGKLAGDGNIKLYVKAKVDETNQSYVKQDIVEIIKPTISVTASPKAVKKGEDVEITASFKNPLSVPLTNGHFHFEATGMATKYEDVALTGSIASKKEAKATVSFTAIRAQECTIVASFLSDQLAGVRGKCTVLVS</sequence>
<keyword evidence="3" id="KW-0479">Metal-binding</keyword>
<name>A0AAD9QMY9_ACRCE</name>
<dbReference type="PANTHER" id="PTHR11590:SF40">
    <property type="entry name" value="HEMOCYTE PROTEIN-GLUTAMINE GAMMA-GLUTAMYLTRANSFERASE-LIKE PROTEIN"/>
    <property type="match status" value="1"/>
</dbReference>
<dbReference type="GO" id="GO:0046872">
    <property type="term" value="F:metal ion binding"/>
    <property type="evidence" value="ECO:0007669"/>
    <property type="project" value="UniProtKB-KW"/>
</dbReference>
<dbReference type="EMBL" id="JARQWQ010000024">
    <property type="protein sequence ID" value="KAK2563916.1"/>
    <property type="molecule type" value="Genomic_DNA"/>
</dbReference>
<evidence type="ECO:0000256" key="4">
    <source>
        <dbReference type="SAM" id="MobiDB-lite"/>
    </source>
</evidence>
<feature type="region of interest" description="Disordered" evidence="4">
    <location>
        <begin position="1"/>
        <end position="65"/>
    </location>
</feature>
<protein>
    <submittedName>
        <fullName evidence="6">Protein-glutamine gamma-glutamyltransferase K</fullName>
    </submittedName>
</protein>
<dbReference type="AlphaFoldDB" id="A0AAD9QMY9"/>
<feature type="binding site" evidence="3">
    <location>
        <position position="520"/>
    </location>
    <ligand>
        <name>Ca(2+)</name>
        <dbReference type="ChEBI" id="CHEBI:29108"/>
    </ligand>
</feature>
<evidence type="ECO:0000259" key="5">
    <source>
        <dbReference type="SMART" id="SM00460"/>
    </source>
</evidence>
<feature type="binding site" evidence="3">
    <location>
        <position position="518"/>
    </location>
    <ligand>
        <name>Ca(2+)</name>
        <dbReference type="ChEBI" id="CHEBI:29108"/>
    </ligand>
</feature>
<feature type="compositionally biased region" description="Basic and acidic residues" evidence="4">
    <location>
        <begin position="44"/>
        <end position="65"/>
    </location>
</feature>
<dbReference type="InterPro" id="IPR013783">
    <property type="entry name" value="Ig-like_fold"/>
</dbReference>
<evidence type="ECO:0000256" key="2">
    <source>
        <dbReference type="PIRSR" id="PIRSR000459-1"/>
    </source>
</evidence>
<comment type="cofactor">
    <cofactor evidence="3">
        <name>Ca(2+)</name>
        <dbReference type="ChEBI" id="CHEBI:29108"/>
    </cofactor>
    <text evidence="3">Binds 1 Ca(2+) ion per subunit.</text>
</comment>
<dbReference type="SUPFAM" id="SSF54001">
    <property type="entry name" value="Cysteine proteinases"/>
    <property type="match status" value="2"/>
</dbReference>
<feature type="active site" evidence="2">
    <location>
        <position position="364"/>
    </location>
</feature>
<feature type="domain" description="Transglutaminase-like" evidence="5">
    <location>
        <begin position="356"/>
        <end position="481"/>
    </location>
</feature>
<keyword evidence="7" id="KW-1185">Reference proteome</keyword>
<comment type="caution">
    <text evidence="6">The sequence shown here is derived from an EMBL/GenBank/DDBJ whole genome shotgun (WGS) entry which is preliminary data.</text>
</comment>
<dbReference type="GO" id="GO:0003810">
    <property type="term" value="F:protein-glutamine gamma-glutamyltransferase activity"/>
    <property type="evidence" value="ECO:0007669"/>
    <property type="project" value="InterPro"/>
</dbReference>
<reference evidence="6" key="2">
    <citation type="journal article" date="2023" name="Science">
        <title>Genomic signatures of disease resistance in endangered staghorn corals.</title>
        <authorList>
            <person name="Vollmer S.V."/>
            <person name="Selwyn J.D."/>
            <person name="Despard B.A."/>
            <person name="Roesel C.L."/>
        </authorList>
    </citation>
    <scope>NUCLEOTIDE SEQUENCE</scope>
    <source>
        <strain evidence="6">K2</strain>
    </source>
</reference>
<organism evidence="6 7">
    <name type="scientific">Acropora cervicornis</name>
    <name type="common">Staghorn coral</name>
    <dbReference type="NCBI Taxonomy" id="6130"/>
    <lineage>
        <taxon>Eukaryota</taxon>
        <taxon>Metazoa</taxon>
        <taxon>Cnidaria</taxon>
        <taxon>Anthozoa</taxon>
        <taxon>Hexacorallia</taxon>
        <taxon>Scleractinia</taxon>
        <taxon>Astrocoeniina</taxon>
        <taxon>Acroporidae</taxon>
        <taxon>Acropora</taxon>
    </lineage>
</organism>
<dbReference type="SUPFAM" id="SSF81296">
    <property type="entry name" value="E set domains"/>
    <property type="match status" value="1"/>
</dbReference>
<dbReference type="Pfam" id="PF00927">
    <property type="entry name" value="Transglut_C"/>
    <property type="match status" value="1"/>
</dbReference>
<feature type="active site" evidence="2">
    <location>
        <position position="455"/>
    </location>
</feature>
<dbReference type="Gene3D" id="3.90.260.10">
    <property type="entry name" value="Transglutaminase-like"/>
    <property type="match status" value="2"/>
</dbReference>
<dbReference type="InterPro" id="IPR008958">
    <property type="entry name" value="Transglutaminase_C"/>
</dbReference>
<dbReference type="InterPro" id="IPR023608">
    <property type="entry name" value="Transglutaminase_animal"/>
</dbReference>
<dbReference type="Gene3D" id="2.60.40.10">
    <property type="entry name" value="Immunoglobulins"/>
    <property type="match status" value="3"/>
</dbReference>
<proteinExistence type="inferred from homology"/>
<dbReference type="SMART" id="SM00460">
    <property type="entry name" value="TGc"/>
    <property type="match status" value="1"/>
</dbReference>
<dbReference type="FunFam" id="2.60.40.10:FF:000171">
    <property type="entry name" value="protein-glutamine gamma-glutamyltransferase 6"/>
    <property type="match status" value="1"/>
</dbReference>
<dbReference type="InterPro" id="IPR050779">
    <property type="entry name" value="Transglutaminase"/>
</dbReference>
<dbReference type="SUPFAM" id="SSF49309">
    <property type="entry name" value="Transglutaminase, two C-terminal domains"/>
    <property type="match status" value="2"/>
</dbReference>
<dbReference type="Proteomes" id="UP001249851">
    <property type="component" value="Unassembled WGS sequence"/>
</dbReference>
<evidence type="ECO:0000256" key="3">
    <source>
        <dbReference type="PIRSR" id="PIRSR000459-2"/>
    </source>
</evidence>
<reference evidence="6" key="1">
    <citation type="journal article" date="2023" name="G3 (Bethesda)">
        <title>Whole genome assembly and annotation of the endangered Caribbean coral Acropora cervicornis.</title>
        <authorList>
            <person name="Selwyn J.D."/>
            <person name="Vollmer S.V."/>
        </authorList>
    </citation>
    <scope>NUCLEOTIDE SEQUENCE</scope>
    <source>
        <strain evidence="6">K2</strain>
    </source>
</reference>
<evidence type="ECO:0000313" key="7">
    <source>
        <dbReference type="Proteomes" id="UP001249851"/>
    </source>
</evidence>
<dbReference type="InterPro" id="IPR036238">
    <property type="entry name" value="Transglutaminase_C_sf"/>
</dbReference>
<dbReference type="InterPro" id="IPR002931">
    <property type="entry name" value="Transglutaminase-like"/>
</dbReference>
<dbReference type="InterPro" id="IPR038765">
    <property type="entry name" value="Papain-like_cys_pep_sf"/>
</dbReference>
<keyword evidence="3" id="KW-0106">Calcium</keyword>
<feature type="compositionally biased region" description="Low complexity" evidence="4">
    <location>
        <begin position="8"/>
        <end position="17"/>
    </location>
</feature>
<gene>
    <name evidence="6" type="ORF">P5673_012931</name>
</gene>
<feature type="binding site" evidence="3">
    <location>
        <position position="573"/>
    </location>
    <ligand>
        <name>Ca(2+)</name>
        <dbReference type="ChEBI" id="CHEBI:29108"/>
    </ligand>
</feature>
<dbReference type="PANTHER" id="PTHR11590">
    <property type="entry name" value="PROTEIN-GLUTAMINE GAMMA-GLUTAMYLTRANSFERASE"/>
    <property type="match status" value="1"/>
</dbReference>
<accession>A0AAD9QMY9</accession>
<comment type="similarity">
    <text evidence="1">Belongs to the transglutaminase superfamily. Transglutaminase family.</text>
</comment>
<evidence type="ECO:0000313" key="6">
    <source>
        <dbReference type="EMBL" id="KAK2563916.1"/>
    </source>
</evidence>
<dbReference type="InterPro" id="IPR036985">
    <property type="entry name" value="Transglutaminase-like_sf"/>
</dbReference>
<dbReference type="PIRSF" id="PIRSF000459">
    <property type="entry name" value="TGM_EBP42"/>
    <property type="match status" value="1"/>
</dbReference>
<dbReference type="Pfam" id="PF00868">
    <property type="entry name" value="Transglut_N"/>
    <property type="match status" value="1"/>
</dbReference>
<feature type="binding site" evidence="3">
    <location>
        <position position="568"/>
    </location>
    <ligand>
        <name>Ca(2+)</name>
        <dbReference type="ChEBI" id="CHEBI:29108"/>
    </ligand>
</feature>